<dbReference type="PIRSF" id="PIRSF016325">
    <property type="entry name" value="Phstyr_phstse_ac"/>
    <property type="match status" value="1"/>
</dbReference>
<dbReference type="Proteomes" id="UP000593567">
    <property type="component" value="Unassembled WGS sequence"/>
</dbReference>
<dbReference type="AlphaFoldDB" id="A0A7J7K2N0"/>
<dbReference type="GO" id="GO:0003755">
    <property type="term" value="F:peptidyl-prolyl cis-trans isomerase activity"/>
    <property type="evidence" value="ECO:0007669"/>
    <property type="project" value="UniProtKB-KW"/>
</dbReference>
<evidence type="ECO:0000256" key="2">
    <source>
        <dbReference type="ARBA" id="ARBA00004496"/>
    </source>
</evidence>
<evidence type="ECO:0000256" key="10">
    <source>
        <dbReference type="RuleBase" id="RU361210"/>
    </source>
</evidence>
<comment type="catalytic activity">
    <reaction evidence="1 10">
        <text>[protein]-peptidylproline (omega=180) = [protein]-peptidylproline (omega=0)</text>
        <dbReference type="Rhea" id="RHEA:16237"/>
        <dbReference type="Rhea" id="RHEA-COMP:10747"/>
        <dbReference type="Rhea" id="RHEA-COMP:10748"/>
        <dbReference type="ChEBI" id="CHEBI:83833"/>
        <dbReference type="ChEBI" id="CHEBI:83834"/>
        <dbReference type="EC" id="5.2.1.8"/>
    </reaction>
</comment>
<evidence type="ECO:0000256" key="6">
    <source>
        <dbReference type="ARBA" id="ARBA00023110"/>
    </source>
</evidence>
<protein>
    <recommendedName>
        <fullName evidence="8 10">Serine/threonine-protein phosphatase 2A activator</fullName>
        <ecNumber evidence="4 10">5.2.1.8</ecNumber>
    </recommendedName>
    <alternativeName>
        <fullName evidence="9 10">Phosphotyrosyl phosphatase activator</fullName>
    </alternativeName>
</protein>
<evidence type="ECO:0000256" key="7">
    <source>
        <dbReference type="ARBA" id="ARBA00023235"/>
    </source>
</evidence>
<dbReference type="GO" id="GO:0008160">
    <property type="term" value="F:protein tyrosine phosphatase activator activity"/>
    <property type="evidence" value="ECO:0007669"/>
    <property type="project" value="TreeGrafter"/>
</dbReference>
<dbReference type="PANTHER" id="PTHR10012:SF0">
    <property type="entry name" value="SERINE_THREONINE-PROTEIN PHOSPHATASE 2A ACTIVATOR"/>
    <property type="match status" value="1"/>
</dbReference>
<comment type="function">
    <text evidence="10">PPIases accelerate the folding of proteins. It catalyzes the cis-trans isomerization of proline imidic peptide bonds in oligopeptides.</text>
</comment>
<keyword evidence="7 10" id="KW-0413">Isomerase</keyword>
<dbReference type="InterPro" id="IPR043170">
    <property type="entry name" value="PTPA_C_lid"/>
</dbReference>
<dbReference type="EC" id="5.2.1.8" evidence="4 10"/>
<evidence type="ECO:0000256" key="1">
    <source>
        <dbReference type="ARBA" id="ARBA00000971"/>
    </source>
</evidence>
<dbReference type="PANTHER" id="PTHR10012">
    <property type="entry name" value="SERINE/THREONINE-PROTEIN PHOSPHATASE 2A REGULATORY SUBUNIT B"/>
    <property type="match status" value="1"/>
</dbReference>
<reference evidence="11" key="1">
    <citation type="submission" date="2020-06" db="EMBL/GenBank/DDBJ databases">
        <title>Draft genome of Bugula neritina, a colonial animal packing powerful symbionts and potential medicines.</title>
        <authorList>
            <person name="Rayko M."/>
        </authorList>
    </citation>
    <scope>NUCLEOTIDE SEQUENCE [LARGE SCALE GENOMIC DNA]</scope>
    <source>
        <strain evidence="11">Kwan_BN1</strain>
    </source>
</reference>
<organism evidence="11 12">
    <name type="scientific">Bugula neritina</name>
    <name type="common">Brown bryozoan</name>
    <name type="synonym">Sertularia neritina</name>
    <dbReference type="NCBI Taxonomy" id="10212"/>
    <lineage>
        <taxon>Eukaryota</taxon>
        <taxon>Metazoa</taxon>
        <taxon>Spiralia</taxon>
        <taxon>Lophotrochozoa</taxon>
        <taxon>Bryozoa</taxon>
        <taxon>Gymnolaemata</taxon>
        <taxon>Cheilostomatida</taxon>
        <taxon>Flustrina</taxon>
        <taxon>Buguloidea</taxon>
        <taxon>Bugulidae</taxon>
        <taxon>Bugula</taxon>
    </lineage>
</organism>
<dbReference type="CDD" id="cd04087">
    <property type="entry name" value="PTPA"/>
    <property type="match status" value="1"/>
</dbReference>
<evidence type="ECO:0000256" key="5">
    <source>
        <dbReference type="ARBA" id="ARBA00022490"/>
    </source>
</evidence>
<dbReference type="SUPFAM" id="SSF140984">
    <property type="entry name" value="PTPA-like"/>
    <property type="match status" value="1"/>
</dbReference>
<dbReference type="OrthoDB" id="16120at2759"/>
<dbReference type="InterPro" id="IPR037218">
    <property type="entry name" value="PTPA_sf"/>
</dbReference>
<dbReference type="FunFam" id="1.20.120.1150:FF:000002">
    <property type="entry name" value="Serine/threonine-protein phosphatase 2A activator"/>
    <property type="match status" value="1"/>
</dbReference>
<keyword evidence="6 10" id="KW-0697">Rotamase</keyword>
<gene>
    <name evidence="11" type="ORF">EB796_009249</name>
</gene>
<comment type="subcellular location">
    <subcellularLocation>
        <location evidence="2 10">Cytoplasm</location>
    </subcellularLocation>
</comment>
<dbReference type="Pfam" id="PF03095">
    <property type="entry name" value="PTPA"/>
    <property type="match status" value="1"/>
</dbReference>
<evidence type="ECO:0000256" key="8">
    <source>
        <dbReference type="ARBA" id="ARBA00044786"/>
    </source>
</evidence>
<dbReference type="GO" id="GO:0000159">
    <property type="term" value="C:protein phosphatase type 2A complex"/>
    <property type="evidence" value="ECO:0007669"/>
    <property type="project" value="TreeGrafter"/>
</dbReference>
<proteinExistence type="inferred from homology"/>
<keyword evidence="5 10" id="KW-0963">Cytoplasm</keyword>
<evidence type="ECO:0000313" key="11">
    <source>
        <dbReference type="EMBL" id="KAF6032435.1"/>
    </source>
</evidence>
<name>A0A7J7K2N0_BUGNE</name>
<keyword evidence="12" id="KW-1185">Reference proteome</keyword>
<dbReference type="GO" id="GO:0005737">
    <property type="term" value="C:cytoplasm"/>
    <property type="evidence" value="ECO:0007669"/>
    <property type="project" value="UniProtKB-SubCell"/>
</dbReference>
<evidence type="ECO:0000256" key="3">
    <source>
        <dbReference type="ARBA" id="ARBA00011019"/>
    </source>
</evidence>
<comment type="caution">
    <text evidence="11">The sequence shown here is derived from an EMBL/GenBank/DDBJ whole genome shotgun (WGS) entry which is preliminary data.</text>
</comment>
<dbReference type="GO" id="GO:0005634">
    <property type="term" value="C:nucleus"/>
    <property type="evidence" value="ECO:0007669"/>
    <property type="project" value="TreeGrafter"/>
</dbReference>
<evidence type="ECO:0000256" key="4">
    <source>
        <dbReference type="ARBA" id="ARBA00013194"/>
    </source>
</evidence>
<evidence type="ECO:0000256" key="9">
    <source>
        <dbReference type="ARBA" id="ARBA00044820"/>
    </source>
</evidence>
<comment type="similarity">
    <text evidence="3 10">Belongs to the PTPA-type PPIase family.</text>
</comment>
<sequence>MADTNKIDVTSHIFVAPTKQLNAATQMSTWTDSQAYADIVGFICAMNEAVKDKKLTEDFVVSPPVERLVSMLQVISTWIDDIPPIDQPQRFGNKAFKQFYEKLLSESSSLLKQALDETFHGCIPEVSVYLNESFGNATRIDYGTGHELAFLAFLCCLYKLAVLAETDATATVFCIFKTYIDLCRKLQRTYKMEPAGSHGVWSLDDFQFVPFIWGSSQLMGHRRITPARAVEQDYYESFHKDYIYLAAIKHICSVKTGPFAEHSNQLWNISGVPLWSKVNSGLIKMYKAELLAKFPVIQHFLFGSLLTLAPNH</sequence>
<dbReference type="EMBL" id="VXIV02001507">
    <property type="protein sequence ID" value="KAF6032435.1"/>
    <property type="molecule type" value="Genomic_DNA"/>
</dbReference>
<accession>A0A7J7K2N0</accession>
<evidence type="ECO:0000313" key="12">
    <source>
        <dbReference type="Proteomes" id="UP000593567"/>
    </source>
</evidence>
<dbReference type="InterPro" id="IPR004327">
    <property type="entry name" value="Phstyr_phstse_ac"/>
</dbReference>
<dbReference type="Gene3D" id="1.20.120.1150">
    <property type="match status" value="1"/>
</dbReference>
<dbReference type="GO" id="GO:0007052">
    <property type="term" value="P:mitotic spindle organization"/>
    <property type="evidence" value="ECO:0007669"/>
    <property type="project" value="TreeGrafter"/>
</dbReference>